<evidence type="ECO:0000256" key="6">
    <source>
        <dbReference type="SAM" id="MobiDB-lite"/>
    </source>
</evidence>
<comment type="caution">
    <text evidence="9">The sequence shown here is derived from an EMBL/GenBank/DDBJ whole genome shotgun (WGS) entry which is preliminary data.</text>
</comment>
<evidence type="ECO:0000256" key="3">
    <source>
        <dbReference type="ARBA" id="ARBA00022989"/>
    </source>
</evidence>
<keyword evidence="3 7" id="KW-1133">Transmembrane helix</keyword>
<dbReference type="EMBL" id="RCSX01000018">
    <property type="protein sequence ID" value="KAF7923678.1"/>
    <property type="molecule type" value="Genomic_DNA"/>
</dbReference>
<dbReference type="PANTHER" id="PTHR33048">
    <property type="entry name" value="PTH11-LIKE INTEGRAL MEMBRANE PROTEIN (AFU_ORTHOLOGUE AFUA_5G11245)"/>
    <property type="match status" value="1"/>
</dbReference>
<evidence type="ECO:0000256" key="7">
    <source>
        <dbReference type="SAM" id="Phobius"/>
    </source>
</evidence>
<keyword evidence="4 7" id="KW-0472">Membrane</keyword>
<dbReference type="Proteomes" id="UP000783213">
    <property type="component" value="Unassembled WGS sequence"/>
</dbReference>
<sequence>MAPMVFQRAEAIDASTIPTSVLAGIGALPPPPGVTPNFADPDSIQPVIWGFCAFGFFTIAICIMMRLWVIFRLSHPINWAWSDVCFTFAVLATIVTFVEILIGASGFGQTGIHSWDASLDKVLSLRSRTSIALNIIMPPLSICLIKITIFLMYLEIFAIMKVIRILCYVGMGVTTIFYFIVIVTGGVWAFPLSIYFVADNAIRAQALNLPKGIFGLVTDVYLFLVPMVAVSRLEMMTMRKKLGILLVFSTGFLAVLSAAINIYWRVYINTHADHLWYATAINVVTITEHAIGLIIADTPHFARFFRRYRSRIGFYLCCRCAKKGKESQASKGFAKESLGSTENNAKQESKSKKLYPGLDVTTVGRTLRGTVDNKADEEAQTEQVSTEHHPTAQELADTH</sequence>
<dbReference type="InterPro" id="IPR049326">
    <property type="entry name" value="Rhodopsin_dom_fungi"/>
</dbReference>
<organism evidence="9 10">
    <name type="scientific">Botrytis deweyae</name>
    <dbReference type="NCBI Taxonomy" id="2478750"/>
    <lineage>
        <taxon>Eukaryota</taxon>
        <taxon>Fungi</taxon>
        <taxon>Dikarya</taxon>
        <taxon>Ascomycota</taxon>
        <taxon>Pezizomycotina</taxon>
        <taxon>Leotiomycetes</taxon>
        <taxon>Helotiales</taxon>
        <taxon>Sclerotiniaceae</taxon>
        <taxon>Botrytis</taxon>
    </lineage>
</organism>
<feature type="transmembrane region" description="Helical" evidence="7">
    <location>
        <begin position="165"/>
        <end position="192"/>
    </location>
</feature>
<keyword evidence="2 7" id="KW-0812">Transmembrane</keyword>
<feature type="transmembrane region" description="Helical" evidence="7">
    <location>
        <begin position="47"/>
        <end position="69"/>
    </location>
</feature>
<feature type="compositionally biased region" description="Low complexity" evidence="6">
    <location>
        <begin position="360"/>
        <end position="370"/>
    </location>
</feature>
<evidence type="ECO:0000256" key="4">
    <source>
        <dbReference type="ARBA" id="ARBA00023136"/>
    </source>
</evidence>
<proteinExistence type="inferred from homology"/>
<evidence type="ECO:0000313" key="9">
    <source>
        <dbReference type="EMBL" id="KAF7923678.1"/>
    </source>
</evidence>
<comment type="similarity">
    <text evidence="5">Belongs to the SAT4 family.</text>
</comment>
<gene>
    <name evidence="9" type="ORF">EAE98_007496</name>
</gene>
<feature type="transmembrane region" description="Helical" evidence="7">
    <location>
        <begin position="276"/>
        <end position="296"/>
    </location>
</feature>
<dbReference type="RefSeq" id="XP_038808297.1">
    <property type="nucleotide sequence ID" value="XM_038955119.1"/>
</dbReference>
<evidence type="ECO:0000313" key="10">
    <source>
        <dbReference type="Proteomes" id="UP000783213"/>
    </source>
</evidence>
<feature type="transmembrane region" description="Helical" evidence="7">
    <location>
        <begin position="242"/>
        <end position="264"/>
    </location>
</feature>
<evidence type="ECO:0000259" key="8">
    <source>
        <dbReference type="Pfam" id="PF20684"/>
    </source>
</evidence>
<feature type="domain" description="Rhodopsin" evidence="8">
    <location>
        <begin position="70"/>
        <end position="306"/>
    </location>
</feature>
<dbReference type="GeneID" id="62234269"/>
<keyword evidence="10" id="KW-1185">Reference proteome</keyword>
<name>A0ABQ7IGQ6_9HELO</name>
<feature type="transmembrane region" description="Helical" evidence="7">
    <location>
        <begin position="131"/>
        <end position="153"/>
    </location>
</feature>
<evidence type="ECO:0000256" key="2">
    <source>
        <dbReference type="ARBA" id="ARBA00022692"/>
    </source>
</evidence>
<evidence type="ECO:0000256" key="1">
    <source>
        <dbReference type="ARBA" id="ARBA00004141"/>
    </source>
</evidence>
<feature type="region of interest" description="Disordered" evidence="6">
    <location>
        <begin position="331"/>
        <end position="399"/>
    </location>
</feature>
<feature type="transmembrane region" description="Helical" evidence="7">
    <location>
        <begin position="212"/>
        <end position="230"/>
    </location>
</feature>
<protein>
    <recommendedName>
        <fullName evidence="8">Rhodopsin domain-containing protein</fullName>
    </recommendedName>
</protein>
<dbReference type="PANTHER" id="PTHR33048:SF158">
    <property type="entry name" value="MEMBRANE PROTEIN PTH11-LIKE, PUTATIVE-RELATED"/>
    <property type="match status" value="1"/>
</dbReference>
<evidence type="ECO:0000256" key="5">
    <source>
        <dbReference type="ARBA" id="ARBA00038359"/>
    </source>
</evidence>
<dbReference type="Pfam" id="PF20684">
    <property type="entry name" value="Fung_rhodopsin"/>
    <property type="match status" value="1"/>
</dbReference>
<feature type="transmembrane region" description="Helical" evidence="7">
    <location>
        <begin position="81"/>
        <end position="104"/>
    </location>
</feature>
<reference evidence="9 10" key="1">
    <citation type="journal article" date="2020" name="Genome Biol. Evol.">
        <title>Comparative genomics of Sclerotiniaceae.</title>
        <authorList>
            <person name="Valero Jimenez C.A."/>
            <person name="Steentjes M."/>
            <person name="Scholten O.E."/>
            <person name="Van Kan J.A.L."/>
        </authorList>
    </citation>
    <scope>NUCLEOTIDE SEQUENCE [LARGE SCALE GENOMIC DNA]</scope>
    <source>
        <strain evidence="9 10">B1</strain>
    </source>
</reference>
<dbReference type="InterPro" id="IPR052337">
    <property type="entry name" value="SAT4-like"/>
</dbReference>
<feature type="compositionally biased region" description="Basic and acidic residues" evidence="6">
    <location>
        <begin position="385"/>
        <end position="399"/>
    </location>
</feature>
<comment type="subcellular location">
    <subcellularLocation>
        <location evidence="1">Membrane</location>
        <topology evidence="1">Multi-pass membrane protein</topology>
    </subcellularLocation>
</comment>
<accession>A0ABQ7IGQ6</accession>